<evidence type="ECO:0000256" key="3">
    <source>
        <dbReference type="ARBA" id="ARBA00023125"/>
    </source>
</evidence>
<keyword evidence="4" id="KW-0804">Transcription</keyword>
<evidence type="ECO:0000256" key="1">
    <source>
        <dbReference type="ARBA" id="ARBA00009437"/>
    </source>
</evidence>
<dbReference type="Gene3D" id="3.40.190.10">
    <property type="entry name" value="Periplasmic binding protein-like II"/>
    <property type="match status" value="4"/>
</dbReference>
<keyword evidence="3" id="KW-0238">DNA-binding</keyword>
<protein>
    <submittedName>
        <fullName evidence="7">LysR substrate-binding domain-containing protein</fullName>
    </submittedName>
</protein>
<dbReference type="RefSeq" id="WP_386731808.1">
    <property type="nucleotide sequence ID" value="NZ_JBHSTP010000003.1"/>
</dbReference>
<feature type="domain" description="LysR substrate-binding" evidence="6">
    <location>
        <begin position="2"/>
        <end position="100"/>
    </location>
</feature>
<proteinExistence type="inferred from homology"/>
<dbReference type="Proteomes" id="UP001596306">
    <property type="component" value="Unassembled WGS sequence"/>
</dbReference>
<name>A0ABW1VJ93_9MICO</name>
<evidence type="ECO:0000313" key="8">
    <source>
        <dbReference type="Proteomes" id="UP001596306"/>
    </source>
</evidence>
<dbReference type="PANTHER" id="PTHR30346">
    <property type="entry name" value="TRANSCRIPTIONAL DUAL REGULATOR HCAR-RELATED"/>
    <property type="match status" value="1"/>
</dbReference>
<dbReference type="EMBL" id="JBHSTP010000003">
    <property type="protein sequence ID" value="MFC6356799.1"/>
    <property type="molecule type" value="Genomic_DNA"/>
</dbReference>
<comment type="similarity">
    <text evidence="1">Belongs to the LysR transcriptional regulatory family.</text>
</comment>
<feature type="compositionally biased region" description="Low complexity" evidence="5">
    <location>
        <begin position="173"/>
        <end position="182"/>
    </location>
</feature>
<dbReference type="SUPFAM" id="SSF53850">
    <property type="entry name" value="Periplasmic binding protein-like II"/>
    <property type="match status" value="1"/>
</dbReference>
<accession>A0ABW1VJ93</accession>
<evidence type="ECO:0000256" key="5">
    <source>
        <dbReference type="SAM" id="MobiDB-lite"/>
    </source>
</evidence>
<evidence type="ECO:0000256" key="4">
    <source>
        <dbReference type="ARBA" id="ARBA00023163"/>
    </source>
</evidence>
<sequence>MTLRLGFVAGVTPTKWMRIWSERHPDLALEVFRTDEAEQLEPLRDGRADIAFVRLPIDSDGFSVIPLYREVPVVVVPEDHAIAAADAITLAELDGEERVTGTDLSMAMELVAAGVGVIVVPHSIARLHHRKDLTSRPVTDAEQTQIALVWLADRTTDGVEEFVGIVRGRTAHSSRTSPTPSSKPEKRAAAKAAAKGRDRKPARGGGGSASSNRARRGKR</sequence>
<dbReference type="PANTHER" id="PTHR30346:SF0">
    <property type="entry name" value="HCA OPERON TRANSCRIPTIONAL ACTIVATOR HCAR"/>
    <property type="match status" value="1"/>
</dbReference>
<evidence type="ECO:0000259" key="6">
    <source>
        <dbReference type="Pfam" id="PF03466"/>
    </source>
</evidence>
<dbReference type="Pfam" id="PF03466">
    <property type="entry name" value="LysR_substrate"/>
    <property type="match status" value="1"/>
</dbReference>
<reference evidence="8" key="1">
    <citation type="journal article" date="2019" name="Int. J. Syst. Evol. Microbiol.">
        <title>The Global Catalogue of Microorganisms (GCM) 10K type strain sequencing project: providing services to taxonomists for standard genome sequencing and annotation.</title>
        <authorList>
            <consortium name="The Broad Institute Genomics Platform"/>
            <consortium name="The Broad Institute Genome Sequencing Center for Infectious Disease"/>
            <person name="Wu L."/>
            <person name="Ma J."/>
        </authorList>
    </citation>
    <scope>NUCLEOTIDE SEQUENCE [LARGE SCALE GENOMIC DNA]</scope>
    <source>
        <strain evidence="8">CCUG 43304</strain>
    </source>
</reference>
<keyword evidence="8" id="KW-1185">Reference proteome</keyword>
<evidence type="ECO:0000313" key="7">
    <source>
        <dbReference type="EMBL" id="MFC6356799.1"/>
    </source>
</evidence>
<organism evidence="7 8">
    <name type="scientific">Luethyella okanaganae</name>
    <dbReference type="NCBI Taxonomy" id="69372"/>
    <lineage>
        <taxon>Bacteria</taxon>
        <taxon>Bacillati</taxon>
        <taxon>Actinomycetota</taxon>
        <taxon>Actinomycetes</taxon>
        <taxon>Micrococcales</taxon>
        <taxon>Microbacteriaceae</taxon>
        <taxon>Luethyella</taxon>
    </lineage>
</organism>
<gene>
    <name evidence="7" type="ORF">ACFQB0_11855</name>
</gene>
<feature type="region of interest" description="Disordered" evidence="5">
    <location>
        <begin position="169"/>
        <end position="219"/>
    </location>
</feature>
<dbReference type="CDD" id="cd05466">
    <property type="entry name" value="PBP2_LTTR_substrate"/>
    <property type="match status" value="1"/>
</dbReference>
<keyword evidence="2" id="KW-0805">Transcription regulation</keyword>
<comment type="caution">
    <text evidence="7">The sequence shown here is derived from an EMBL/GenBank/DDBJ whole genome shotgun (WGS) entry which is preliminary data.</text>
</comment>
<dbReference type="InterPro" id="IPR005119">
    <property type="entry name" value="LysR_subst-bd"/>
</dbReference>
<evidence type="ECO:0000256" key="2">
    <source>
        <dbReference type="ARBA" id="ARBA00023015"/>
    </source>
</evidence>